<dbReference type="OrthoDB" id="2402195at2759"/>
<keyword evidence="2" id="KW-1185">Reference proteome</keyword>
<comment type="caution">
    <text evidence="1">The sequence shown here is derived from an EMBL/GenBank/DDBJ whole genome shotgun (WGS) entry which is preliminary data.</text>
</comment>
<name>A0A9N9JVD6_9GLOM</name>
<protein>
    <submittedName>
        <fullName evidence="1">20222_t:CDS:1</fullName>
    </submittedName>
</protein>
<feature type="non-terminal residue" evidence="1">
    <location>
        <position position="252"/>
    </location>
</feature>
<evidence type="ECO:0000313" key="2">
    <source>
        <dbReference type="Proteomes" id="UP000789759"/>
    </source>
</evidence>
<dbReference type="EMBL" id="CAJVQA010028772">
    <property type="protein sequence ID" value="CAG8795342.1"/>
    <property type="molecule type" value="Genomic_DNA"/>
</dbReference>
<evidence type="ECO:0000313" key="1">
    <source>
        <dbReference type="EMBL" id="CAG8795342.1"/>
    </source>
</evidence>
<dbReference type="AlphaFoldDB" id="A0A9N9JVD6"/>
<proteinExistence type="predicted"/>
<sequence length="252" mass="30198">VIIVAEKFELPKNLQDQLRKAISVVNNKTPETFEEYRKKIDVQLNKSKEFDKKALKINDFIHMICSATSLIKELMNMNIKSTGISPNKIDLVDRIDQNLLKWIEDYINIARKFKQFYEDLDDFNKNDDLVLFNIKEKLLTEVNDVRKHLTKKSNQLDKLWHLNKEDIKKKIDKDFLHVIQLKSTYDLTTELECIRDRFKFFDPTFIQRISDFYEKLTYELKLNNDLVKIFRECEPYLNDYCLNCIIENLSKI</sequence>
<organism evidence="1 2">
    <name type="scientific">Cetraspora pellucida</name>
    <dbReference type="NCBI Taxonomy" id="1433469"/>
    <lineage>
        <taxon>Eukaryota</taxon>
        <taxon>Fungi</taxon>
        <taxon>Fungi incertae sedis</taxon>
        <taxon>Mucoromycota</taxon>
        <taxon>Glomeromycotina</taxon>
        <taxon>Glomeromycetes</taxon>
        <taxon>Diversisporales</taxon>
        <taxon>Gigasporaceae</taxon>
        <taxon>Cetraspora</taxon>
    </lineage>
</organism>
<reference evidence="1" key="1">
    <citation type="submission" date="2021-06" db="EMBL/GenBank/DDBJ databases">
        <authorList>
            <person name="Kallberg Y."/>
            <person name="Tangrot J."/>
            <person name="Rosling A."/>
        </authorList>
    </citation>
    <scope>NUCLEOTIDE SEQUENCE</scope>
    <source>
        <strain evidence="1">FL966</strain>
    </source>
</reference>
<feature type="non-terminal residue" evidence="1">
    <location>
        <position position="1"/>
    </location>
</feature>
<dbReference type="Proteomes" id="UP000789759">
    <property type="component" value="Unassembled WGS sequence"/>
</dbReference>
<accession>A0A9N9JVD6</accession>
<gene>
    <name evidence="1" type="ORF">CPELLU_LOCUS17303</name>
</gene>